<evidence type="ECO:0000313" key="1">
    <source>
        <dbReference type="EMBL" id="PPV15528.1"/>
    </source>
</evidence>
<dbReference type="PANTHER" id="PTHR11358">
    <property type="entry name" value="ARGINASE/AGMATINASE"/>
    <property type="match status" value="1"/>
</dbReference>
<organism evidence="1 2">
    <name type="scientific">Clostridium butyricum</name>
    <dbReference type="NCBI Taxonomy" id="1492"/>
    <lineage>
        <taxon>Bacteria</taxon>
        <taxon>Bacillati</taxon>
        <taxon>Bacillota</taxon>
        <taxon>Clostridia</taxon>
        <taxon>Eubacteriales</taxon>
        <taxon>Clostridiaceae</taxon>
        <taxon>Clostridium</taxon>
    </lineage>
</organism>
<sequence>MNLRKDENPYITVMNFSDIYKKENFYKSECINWRDCSNILGTNCYCNLNAEIRIKEEIADLEPSGIHFIDSGNYHYVSQFWMEKIQENFTLVVFDYHSDMQKPALGNILSCGSWVINSLETNRYLKNVILIGLGKKEKQLIDSQYKENVICIDKDSAYMWDDNKYKFENNPIYISIDKDVLSEKVVDTNWNQGEMNLNELETILHNIIIRENVIGIDICGECTYTLDKLNSIKSNDIANSELLRFLKREKNKKEEGIYLDRDIV</sequence>
<reference evidence="1 2" key="1">
    <citation type="submission" date="2016-01" db="EMBL/GenBank/DDBJ databases">
        <title>Characterization of the Clostridium difficile lineages that are prevalent in Hong Kong and China.</title>
        <authorList>
            <person name="Kwok J.S.-L."/>
            <person name="Lam W.-Y."/>
            <person name="Ip M."/>
            <person name="Chan T.-F."/>
            <person name="Hawkey P.M."/>
            <person name="Tsui S.K.-W."/>
        </authorList>
    </citation>
    <scope>NUCLEOTIDE SEQUENCE [LARGE SCALE GENOMIC DNA]</scope>
    <source>
        <strain evidence="1 2">300064</strain>
    </source>
</reference>
<dbReference type="AlphaFoldDB" id="A0A2S7FBZ7"/>
<dbReference type="Pfam" id="PF00491">
    <property type="entry name" value="Arginase"/>
    <property type="match status" value="1"/>
</dbReference>
<comment type="caution">
    <text evidence="1">The sequence shown here is derived from an EMBL/GenBank/DDBJ whole genome shotgun (WGS) entry which is preliminary data.</text>
</comment>
<dbReference type="GO" id="GO:0008783">
    <property type="term" value="F:agmatinase activity"/>
    <property type="evidence" value="ECO:0007669"/>
    <property type="project" value="TreeGrafter"/>
</dbReference>
<accession>A0A2S7FBZ7</accession>
<dbReference type="EMBL" id="LRDH01000098">
    <property type="protein sequence ID" value="PPV15528.1"/>
    <property type="molecule type" value="Genomic_DNA"/>
</dbReference>
<dbReference type="SUPFAM" id="SSF52768">
    <property type="entry name" value="Arginase/deacetylase"/>
    <property type="match status" value="1"/>
</dbReference>
<dbReference type="PANTHER" id="PTHR11358:SF41">
    <property type="entry name" value="ARGINASE"/>
    <property type="match status" value="1"/>
</dbReference>
<dbReference type="Proteomes" id="UP000238081">
    <property type="component" value="Unassembled WGS sequence"/>
</dbReference>
<gene>
    <name evidence="1" type="ORF">AWN73_11425</name>
</gene>
<dbReference type="InterPro" id="IPR023696">
    <property type="entry name" value="Ureohydrolase_dom_sf"/>
</dbReference>
<dbReference type="GO" id="GO:0046872">
    <property type="term" value="F:metal ion binding"/>
    <property type="evidence" value="ECO:0007669"/>
    <property type="project" value="InterPro"/>
</dbReference>
<protein>
    <submittedName>
        <fullName evidence="1">Arginase</fullName>
    </submittedName>
</protein>
<name>A0A2S7FBZ7_CLOBU</name>
<proteinExistence type="predicted"/>
<dbReference type="Gene3D" id="3.40.800.10">
    <property type="entry name" value="Ureohydrolase domain"/>
    <property type="match status" value="1"/>
</dbReference>
<evidence type="ECO:0000313" key="2">
    <source>
        <dbReference type="Proteomes" id="UP000238081"/>
    </source>
</evidence>
<dbReference type="GO" id="GO:0033389">
    <property type="term" value="P:putrescine biosynthetic process from arginine, via agmatine"/>
    <property type="evidence" value="ECO:0007669"/>
    <property type="project" value="TreeGrafter"/>
</dbReference>
<dbReference type="InterPro" id="IPR006035">
    <property type="entry name" value="Ureohydrolase"/>
</dbReference>
<dbReference type="RefSeq" id="WP_043664126.1">
    <property type="nucleotide sequence ID" value="NZ_JSEG01000010.1"/>
</dbReference>